<keyword evidence="1" id="KW-0812">Transmembrane</keyword>
<dbReference type="Proteomes" id="UP000467249">
    <property type="component" value="Chromosome"/>
</dbReference>
<organism evidence="2 3">
    <name type="scientific">Mycolicibacterium anyangense</name>
    <dbReference type="NCBI Taxonomy" id="1431246"/>
    <lineage>
        <taxon>Bacteria</taxon>
        <taxon>Bacillati</taxon>
        <taxon>Actinomycetota</taxon>
        <taxon>Actinomycetes</taxon>
        <taxon>Mycobacteriales</taxon>
        <taxon>Mycobacteriaceae</taxon>
        <taxon>Mycolicibacterium</taxon>
    </lineage>
</organism>
<sequence length="159" mass="16428">MYRVPTVWQRVSRWGVPVAIVLGVVAVAVSIWALTAAGSKGSTTSALPGDPKMRVCNAFDTVSRGVALQTHNDLGQDPVAQAAVAGNARLALVGGGDYLMRQLDSSTPSQLADAVSAFARDLQDIGINALAGVQNSDPGQAARLAEGDSARKQVADLCK</sequence>
<accession>A0A6N4W5K1</accession>
<name>A0A6N4W5K1_9MYCO</name>
<gene>
    <name evidence="2" type="ORF">MANY_25670</name>
</gene>
<reference evidence="2 3" key="1">
    <citation type="journal article" date="2019" name="Emerg. Microbes Infect.">
        <title>Comprehensive subspecies identification of 175 nontuberculous mycobacteria species based on 7547 genomic profiles.</title>
        <authorList>
            <person name="Matsumoto Y."/>
            <person name="Kinjo T."/>
            <person name="Motooka D."/>
            <person name="Nabeya D."/>
            <person name="Jung N."/>
            <person name="Uechi K."/>
            <person name="Horii T."/>
            <person name="Iida T."/>
            <person name="Fujita J."/>
            <person name="Nakamura S."/>
        </authorList>
    </citation>
    <scope>NUCLEOTIDE SEQUENCE [LARGE SCALE GENOMIC DNA]</scope>
    <source>
        <strain evidence="2 3">JCM 30275</strain>
    </source>
</reference>
<feature type="transmembrane region" description="Helical" evidence="1">
    <location>
        <begin position="14"/>
        <end position="34"/>
    </location>
</feature>
<evidence type="ECO:0000313" key="2">
    <source>
        <dbReference type="EMBL" id="BBZ77230.1"/>
    </source>
</evidence>
<proteinExistence type="predicted"/>
<dbReference type="EMBL" id="AP022620">
    <property type="protein sequence ID" value="BBZ77230.1"/>
    <property type="molecule type" value="Genomic_DNA"/>
</dbReference>
<dbReference type="AlphaFoldDB" id="A0A6N4W5K1"/>
<keyword evidence="1" id="KW-1133">Transmembrane helix</keyword>
<evidence type="ECO:0000313" key="3">
    <source>
        <dbReference type="Proteomes" id="UP000467249"/>
    </source>
</evidence>
<dbReference type="KEGG" id="many:MANY_25670"/>
<evidence type="ECO:0008006" key="4">
    <source>
        <dbReference type="Google" id="ProtNLM"/>
    </source>
</evidence>
<keyword evidence="3" id="KW-1185">Reference proteome</keyword>
<protein>
    <recommendedName>
        <fullName evidence="4">Alanine and proline rich membrane protein</fullName>
    </recommendedName>
</protein>
<keyword evidence="1" id="KW-0472">Membrane</keyword>
<evidence type="ECO:0000256" key="1">
    <source>
        <dbReference type="SAM" id="Phobius"/>
    </source>
</evidence>